<dbReference type="PANTHER" id="PTHR24149:SF14">
    <property type="entry name" value="ANKYRIN REPEAT DOMAIN 12"/>
    <property type="match status" value="1"/>
</dbReference>
<sequence>MDDKNSKEDVYEFKSSKEATPVRGNSTSPGADGKNNSDSKSDKTGDVSGGNETDSVATKRPLSEVSNNDDVEDDNKKKKRKEKESDGKEVGGSTKPIGSSGRVQTVRNVSNNSEKGSKAGVHVMGKNSGGNASKGVLNSPSSNVNSDRKSPSSPKPGTVVSSNNGPGGVGVKVEDSEDGKASSDGEKMDQGPKVPPLKIVIPQQTANEPEQGNRNGKNSTSRHHQALPYVVSTNNSDGEKDGQRSRSASPSDSFKSEEKKDPAIGMLSAEDQKNSLHHQRVLRSSHHSRTQESTARNNNGNGQGSTSNSGPSATATNNSNVSNSLPNKNGSNTTNTTSTSNSEDKVSDTNSENSSTPSSNSAAPAPVELHPRKRKLKHNKEVKEPPPPQVTTERCESATASTEVHPHDQPVKNCYQLFLDIRKQIDRRRKGLFPVQPKPPQGFKDYLMNRCTYVLASNASTRQIPSSPLPQNISSPMKDLFGEQEKERHRLRLQHVIEKEKLVLSVEQEILRVHGRAARALANQSLPFSACTILKDEEVYNLITPEQEEKDRNARSRYNGRLFLSWLQDVDDKWEKIKESMLLRHHNEAESLHAVQKMDWEWKMKELGICEFKSKPVIHDNHVPMVHVSDDFDLLPA</sequence>
<dbReference type="OMA" id="HQFDQET"/>
<keyword evidence="4" id="KW-1185">Reference proteome</keyword>
<evidence type="ECO:0000313" key="4">
    <source>
        <dbReference type="Proteomes" id="UP000009046"/>
    </source>
</evidence>
<dbReference type="EnsemblMetazoa" id="PHUM580430-RA">
    <property type="protein sequence ID" value="PHUM580430-PA"/>
    <property type="gene ID" value="PHUM580430"/>
</dbReference>
<gene>
    <name evidence="3" type="primary">8232321</name>
    <name evidence="2" type="ORF">Phum_PHUM580430</name>
</gene>
<dbReference type="VEuPathDB" id="VectorBase:PHUM580430"/>
<dbReference type="FunCoup" id="E0W1Y0">
    <property type="interactions" value="128"/>
</dbReference>
<dbReference type="AlphaFoldDB" id="E0W1Y0"/>
<feature type="compositionally biased region" description="Basic and acidic residues" evidence="1">
    <location>
        <begin position="35"/>
        <end position="45"/>
    </location>
</feature>
<dbReference type="KEGG" id="phu:Phum_PHUM580430"/>
<dbReference type="STRING" id="121224.E0W1Y0"/>
<dbReference type="HOGENOM" id="CLU_014676_1_0_1"/>
<accession>E0W1Y0</accession>
<feature type="compositionally biased region" description="Basic residues" evidence="1">
    <location>
        <begin position="275"/>
        <end position="288"/>
    </location>
</feature>
<protein>
    <submittedName>
        <fullName evidence="2 3">Ankyrin repeat-containing protein, putative</fullName>
    </submittedName>
</protein>
<feature type="compositionally biased region" description="Basic and acidic residues" evidence="1">
    <location>
        <begin position="172"/>
        <end position="190"/>
    </location>
</feature>
<feature type="compositionally biased region" description="Basic and acidic residues" evidence="1">
    <location>
        <begin position="1"/>
        <end position="17"/>
    </location>
</feature>
<dbReference type="OrthoDB" id="5806726at2759"/>
<reference evidence="2" key="1">
    <citation type="submission" date="2007-04" db="EMBL/GenBank/DDBJ databases">
        <title>Annotation of Pediculus humanus corporis strain USDA.</title>
        <authorList>
            <person name="Kirkness E."/>
            <person name="Hannick L."/>
            <person name="Hass B."/>
            <person name="Bruggner R."/>
            <person name="Lawson D."/>
            <person name="Bidwell S."/>
            <person name="Joardar V."/>
            <person name="Caler E."/>
            <person name="Walenz B."/>
            <person name="Inman J."/>
            <person name="Schobel S."/>
            <person name="Galinsky K."/>
            <person name="Amedeo P."/>
            <person name="Strausberg R."/>
        </authorList>
    </citation>
    <scope>NUCLEOTIDE SEQUENCE</scope>
    <source>
        <strain evidence="2">USDA</strain>
    </source>
</reference>
<dbReference type="CTD" id="8232321"/>
<evidence type="ECO:0000256" key="1">
    <source>
        <dbReference type="SAM" id="MobiDB-lite"/>
    </source>
</evidence>
<dbReference type="InterPro" id="IPR053210">
    <property type="entry name" value="ANKRD12"/>
</dbReference>
<dbReference type="InParanoid" id="E0W1Y0"/>
<dbReference type="RefSeq" id="XP_002432312.1">
    <property type="nucleotide sequence ID" value="XM_002432267.1"/>
</dbReference>
<feature type="compositionally biased region" description="Polar residues" evidence="1">
    <location>
        <begin position="202"/>
        <end position="219"/>
    </location>
</feature>
<dbReference type="EMBL" id="DS235873">
    <property type="protein sequence ID" value="EEB19574.1"/>
    <property type="molecule type" value="Genomic_DNA"/>
</dbReference>
<evidence type="ECO:0000313" key="2">
    <source>
        <dbReference type="EMBL" id="EEB19574.1"/>
    </source>
</evidence>
<feature type="compositionally biased region" description="Low complexity" evidence="1">
    <location>
        <begin position="297"/>
        <end position="341"/>
    </location>
</feature>
<feature type="compositionally biased region" description="Low complexity" evidence="1">
    <location>
        <begin position="348"/>
        <end position="366"/>
    </location>
</feature>
<proteinExistence type="predicted"/>
<organism>
    <name type="scientific">Pediculus humanus subsp. corporis</name>
    <name type="common">Body louse</name>
    <dbReference type="NCBI Taxonomy" id="121224"/>
    <lineage>
        <taxon>Eukaryota</taxon>
        <taxon>Metazoa</taxon>
        <taxon>Ecdysozoa</taxon>
        <taxon>Arthropoda</taxon>
        <taxon>Hexapoda</taxon>
        <taxon>Insecta</taxon>
        <taxon>Pterygota</taxon>
        <taxon>Neoptera</taxon>
        <taxon>Paraneoptera</taxon>
        <taxon>Psocodea</taxon>
        <taxon>Troctomorpha</taxon>
        <taxon>Phthiraptera</taxon>
        <taxon>Anoplura</taxon>
        <taxon>Pediculidae</taxon>
        <taxon>Pediculus</taxon>
    </lineage>
</organism>
<dbReference type="eggNOG" id="ENOG502QQG5">
    <property type="taxonomic scope" value="Eukaryota"/>
</dbReference>
<feature type="region of interest" description="Disordered" evidence="1">
    <location>
        <begin position="1"/>
        <end position="407"/>
    </location>
</feature>
<dbReference type="EMBL" id="AAZO01007064">
    <property type="status" value="NOT_ANNOTATED_CDS"/>
    <property type="molecule type" value="Genomic_DNA"/>
</dbReference>
<feature type="compositionally biased region" description="Polar residues" evidence="1">
    <location>
        <begin position="23"/>
        <end position="34"/>
    </location>
</feature>
<name>E0W1Y0_PEDHC</name>
<dbReference type="Proteomes" id="UP000009046">
    <property type="component" value="Unassembled WGS sequence"/>
</dbReference>
<evidence type="ECO:0000313" key="3">
    <source>
        <dbReference type="EnsemblMetazoa" id="PHUM580430-PA"/>
    </source>
</evidence>
<reference evidence="2" key="2">
    <citation type="submission" date="2007-04" db="EMBL/GenBank/DDBJ databases">
        <title>The genome of the human body louse.</title>
        <authorList>
            <consortium name="The Human Body Louse Genome Consortium"/>
            <person name="Kirkness E."/>
            <person name="Walenz B."/>
            <person name="Hass B."/>
            <person name="Bruggner R."/>
            <person name="Strausberg R."/>
        </authorList>
    </citation>
    <scope>NUCLEOTIDE SEQUENCE</scope>
    <source>
        <strain evidence="2">USDA</strain>
    </source>
</reference>
<feature type="compositionally biased region" description="Polar residues" evidence="1">
    <location>
        <begin position="136"/>
        <end position="145"/>
    </location>
</feature>
<dbReference type="GO" id="GO:0005654">
    <property type="term" value="C:nucleoplasm"/>
    <property type="evidence" value="ECO:0007669"/>
    <property type="project" value="TreeGrafter"/>
</dbReference>
<dbReference type="GeneID" id="8232321"/>
<feature type="compositionally biased region" description="Polar residues" evidence="1">
    <location>
        <begin position="101"/>
        <end position="114"/>
    </location>
</feature>
<dbReference type="PANTHER" id="PTHR24149">
    <property type="entry name" value="ANKYRIN REPEAT DOMAIN-CONTAINING PROTEIN 12"/>
    <property type="match status" value="1"/>
</dbReference>
<reference evidence="3" key="3">
    <citation type="submission" date="2021-02" db="UniProtKB">
        <authorList>
            <consortium name="EnsemblMetazoa"/>
        </authorList>
    </citation>
    <scope>IDENTIFICATION</scope>
    <source>
        <strain evidence="3">USDA</strain>
    </source>
</reference>